<sequence length="420" mass="47797">MSAKDKVPLRTFVHSSPPSSLGVFPPEIHGLIGGGLDKPELRLMASLSSTFCTLYEREMYDCFGADLIDLLRLLPAGWAVDNLNRKDCRACERVHEHERPPCLQHRSMLMRRLFSPLDIHRIKLWASKVKRVTMPVCLKRMRCLEFASEHLYAQLGCFITNAEEISTHRFEPRATPILAILCLVSLASCTRLELDAPHELLLTLKTGLPASSLVPSRTLTHLTIHSMMDAEYLQLYSCLNELVCLTHLTIDGRRSNVFLYSPDQPMLKLDNLAYLTVQGSSDVVAAVLRIFKFAACLKSVRLRVVGFFDSRAIKSFFYHVIRYAGRSLTHFSIEDDVQPSQRPSAQAVWAWWQRHSAPVTDADLERLFWAPNMVSFTVSGAFPSVVTERLKRKLYDHWEGRVPQEDINGLGGFDHMSRLW</sequence>
<proteinExistence type="predicted"/>
<protein>
    <submittedName>
        <fullName evidence="1">Uncharacterized protein</fullName>
    </submittedName>
</protein>
<dbReference type="AlphaFoldDB" id="A0A9P6JHV8"/>
<reference evidence="1" key="1">
    <citation type="submission" date="2020-11" db="EMBL/GenBank/DDBJ databases">
        <authorList>
            <consortium name="DOE Joint Genome Institute"/>
            <person name="Ahrendt S."/>
            <person name="Riley R."/>
            <person name="Andreopoulos W."/>
            <person name="Labutti K."/>
            <person name="Pangilinan J."/>
            <person name="Ruiz-Duenas F.J."/>
            <person name="Barrasa J.M."/>
            <person name="Sanchez-Garcia M."/>
            <person name="Camarero S."/>
            <person name="Miyauchi S."/>
            <person name="Serrano A."/>
            <person name="Linde D."/>
            <person name="Babiker R."/>
            <person name="Drula E."/>
            <person name="Ayuso-Fernandez I."/>
            <person name="Pacheco R."/>
            <person name="Padilla G."/>
            <person name="Ferreira P."/>
            <person name="Barriuso J."/>
            <person name="Kellner H."/>
            <person name="Castanera R."/>
            <person name="Alfaro M."/>
            <person name="Ramirez L."/>
            <person name="Pisabarro A.G."/>
            <person name="Kuo A."/>
            <person name="Tritt A."/>
            <person name="Lipzen A."/>
            <person name="He G."/>
            <person name="Yan M."/>
            <person name="Ng V."/>
            <person name="Cullen D."/>
            <person name="Martin F."/>
            <person name="Rosso M.-N."/>
            <person name="Henrissat B."/>
            <person name="Hibbett D."/>
            <person name="Martinez A.T."/>
            <person name="Grigoriev I.V."/>
        </authorList>
    </citation>
    <scope>NUCLEOTIDE SEQUENCE</scope>
    <source>
        <strain evidence="1">CBS 506.95</strain>
    </source>
</reference>
<organism evidence="1 2">
    <name type="scientific">Crepidotus variabilis</name>
    <dbReference type="NCBI Taxonomy" id="179855"/>
    <lineage>
        <taxon>Eukaryota</taxon>
        <taxon>Fungi</taxon>
        <taxon>Dikarya</taxon>
        <taxon>Basidiomycota</taxon>
        <taxon>Agaricomycotina</taxon>
        <taxon>Agaricomycetes</taxon>
        <taxon>Agaricomycetidae</taxon>
        <taxon>Agaricales</taxon>
        <taxon>Agaricineae</taxon>
        <taxon>Crepidotaceae</taxon>
        <taxon>Crepidotus</taxon>
    </lineage>
</organism>
<evidence type="ECO:0000313" key="2">
    <source>
        <dbReference type="Proteomes" id="UP000807306"/>
    </source>
</evidence>
<keyword evidence="2" id="KW-1185">Reference proteome</keyword>
<name>A0A9P6JHV8_9AGAR</name>
<comment type="caution">
    <text evidence="1">The sequence shown here is derived from an EMBL/GenBank/DDBJ whole genome shotgun (WGS) entry which is preliminary data.</text>
</comment>
<dbReference type="Proteomes" id="UP000807306">
    <property type="component" value="Unassembled WGS sequence"/>
</dbReference>
<evidence type="ECO:0000313" key="1">
    <source>
        <dbReference type="EMBL" id="KAF9521821.1"/>
    </source>
</evidence>
<accession>A0A9P6JHV8</accession>
<gene>
    <name evidence="1" type="ORF">CPB83DRAFT_840962</name>
</gene>
<dbReference type="EMBL" id="MU157986">
    <property type="protein sequence ID" value="KAF9521821.1"/>
    <property type="molecule type" value="Genomic_DNA"/>
</dbReference>